<feature type="domain" description="EamA" evidence="7">
    <location>
        <begin position="12"/>
        <end position="143"/>
    </location>
</feature>
<reference evidence="8 9" key="2">
    <citation type="submission" date="2021-02" db="EMBL/GenBank/DDBJ databases">
        <title>Sulfurospirillum tamanensis sp. nov.</title>
        <authorList>
            <person name="Frolova A."/>
            <person name="Merkel A."/>
            <person name="Slobodkin A."/>
        </authorList>
    </citation>
    <scope>NUCLEOTIDE SEQUENCE [LARGE SCALE GENOMIC DNA]</scope>
    <source>
        <strain evidence="8 9">T05b</strain>
    </source>
</reference>
<feature type="transmembrane region" description="Helical" evidence="6">
    <location>
        <begin position="43"/>
        <end position="60"/>
    </location>
</feature>
<gene>
    <name evidence="8" type="ORF">JWV37_11165</name>
</gene>
<dbReference type="SUPFAM" id="SSF103481">
    <property type="entry name" value="Multidrug resistance efflux transporter EmrE"/>
    <property type="match status" value="1"/>
</dbReference>
<feature type="transmembrane region" description="Helical" evidence="6">
    <location>
        <begin position="220"/>
        <end position="240"/>
    </location>
</feature>
<sequence>MNLPVLSPSAKAHIKVFLATLLIAGSFPASAHLAPVLHPLSLTLMRFFIALVALSPFVLFDSRKRQSLKKLLPRASLLGLFYAGFFVAMFEALKTTQVLNTASLYTLVPFVTALLAWGIFKEPIKLKKIGVFALGVFGTLWVIFEGDSTRVLELSFYHGDKIFAFGALLMCFYSIGVQYFYREDNPIVLVYGTLVGGCMWMGVGLAVFNIPLEWHLIQDGLVFSMGYLAIGTTLLTLYLLQGATVTLGSVRVMSYVYLNPAVVAFFLFATLGKTIPAVVLPGIVLSAIATLLLQRSKI</sequence>
<dbReference type="InterPro" id="IPR050638">
    <property type="entry name" value="AA-Vitamin_Transporters"/>
</dbReference>
<dbReference type="PANTHER" id="PTHR32322:SF18">
    <property type="entry name" value="S-ADENOSYLMETHIONINE_S-ADENOSYLHOMOCYSTEINE TRANSPORTER"/>
    <property type="match status" value="1"/>
</dbReference>
<dbReference type="RefSeq" id="WP_205459904.1">
    <property type="nucleotide sequence ID" value="NZ_JAFHKK010000033.1"/>
</dbReference>
<comment type="subcellular location">
    <subcellularLocation>
        <location evidence="1">Cell membrane</location>
        <topology evidence="1">Multi-pass membrane protein</topology>
    </subcellularLocation>
</comment>
<keyword evidence="4 6" id="KW-1133">Transmembrane helix</keyword>
<reference evidence="9" key="1">
    <citation type="submission" date="2021-02" db="EMBL/GenBank/DDBJ databases">
        <title>Sulfurospirillum tamanensis sp. nov.</title>
        <authorList>
            <person name="Merkel A.Y."/>
        </authorList>
    </citation>
    <scope>NUCLEOTIDE SEQUENCE [LARGE SCALE GENOMIC DNA]</scope>
    <source>
        <strain evidence="9">T05b</strain>
    </source>
</reference>
<dbReference type="InterPro" id="IPR037185">
    <property type="entry name" value="EmrE-like"/>
</dbReference>
<evidence type="ECO:0000256" key="2">
    <source>
        <dbReference type="ARBA" id="ARBA00022475"/>
    </source>
</evidence>
<proteinExistence type="predicted"/>
<feature type="transmembrane region" description="Helical" evidence="6">
    <location>
        <begin position="102"/>
        <end position="120"/>
    </location>
</feature>
<feature type="transmembrane region" description="Helical" evidence="6">
    <location>
        <begin position="252"/>
        <end position="269"/>
    </location>
</feature>
<reference evidence="8 9" key="3">
    <citation type="submission" date="2021-02" db="EMBL/GenBank/DDBJ databases">
        <authorList>
            <person name="Merkel A.Y."/>
        </authorList>
    </citation>
    <scope>NUCLEOTIDE SEQUENCE [LARGE SCALE GENOMIC DNA]</scope>
    <source>
        <strain evidence="8 9">T05b</strain>
    </source>
</reference>
<evidence type="ECO:0000256" key="6">
    <source>
        <dbReference type="SAM" id="Phobius"/>
    </source>
</evidence>
<dbReference type="PANTHER" id="PTHR32322">
    <property type="entry name" value="INNER MEMBRANE TRANSPORTER"/>
    <property type="match status" value="1"/>
</dbReference>
<feature type="transmembrane region" description="Helical" evidence="6">
    <location>
        <begin position="188"/>
        <end position="208"/>
    </location>
</feature>
<keyword evidence="2" id="KW-1003">Cell membrane</keyword>
<feature type="transmembrane region" description="Helical" evidence="6">
    <location>
        <begin position="162"/>
        <end position="181"/>
    </location>
</feature>
<dbReference type="EMBL" id="JAFHKK010000033">
    <property type="protein sequence ID" value="MBN2965342.1"/>
    <property type="molecule type" value="Genomic_DNA"/>
</dbReference>
<dbReference type="Pfam" id="PF00892">
    <property type="entry name" value="EamA"/>
    <property type="match status" value="1"/>
</dbReference>
<evidence type="ECO:0000256" key="5">
    <source>
        <dbReference type="ARBA" id="ARBA00023136"/>
    </source>
</evidence>
<name>A0ABS2WUL4_9BACT</name>
<feature type="transmembrane region" description="Helical" evidence="6">
    <location>
        <begin position="275"/>
        <end position="293"/>
    </location>
</feature>
<protein>
    <submittedName>
        <fullName evidence="8">DMT family transporter</fullName>
    </submittedName>
</protein>
<feature type="transmembrane region" description="Helical" evidence="6">
    <location>
        <begin position="129"/>
        <end position="146"/>
    </location>
</feature>
<organism evidence="8 9">
    <name type="scientific">Sulfurospirillum tamanense</name>
    <dbReference type="NCBI Taxonomy" id="2813362"/>
    <lineage>
        <taxon>Bacteria</taxon>
        <taxon>Pseudomonadati</taxon>
        <taxon>Campylobacterota</taxon>
        <taxon>Epsilonproteobacteria</taxon>
        <taxon>Campylobacterales</taxon>
        <taxon>Sulfurospirillaceae</taxon>
        <taxon>Sulfurospirillum</taxon>
    </lineage>
</organism>
<keyword evidence="3 6" id="KW-0812">Transmembrane</keyword>
<accession>A0ABS2WUL4</accession>
<dbReference type="InterPro" id="IPR000620">
    <property type="entry name" value="EamA_dom"/>
</dbReference>
<evidence type="ECO:0000313" key="8">
    <source>
        <dbReference type="EMBL" id="MBN2965342.1"/>
    </source>
</evidence>
<evidence type="ECO:0000313" key="9">
    <source>
        <dbReference type="Proteomes" id="UP000703590"/>
    </source>
</evidence>
<keyword evidence="9" id="KW-1185">Reference proteome</keyword>
<evidence type="ECO:0000256" key="3">
    <source>
        <dbReference type="ARBA" id="ARBA00022692"/>
    </source>
</evidence>
<comment type="caution">
    <text evidence="8">The sequence shown here is derived from an EMBL/GenBank/DDBJ whole genome shotgun (WGS) entry which is preliminary data.</text>
</comment>
<evidence type="ECO:0000256" key="4">
    <source>
        <dbReference type="ARBA" id="ARBA00022989"/>
    </source>
</evidence>
<keyword evidence="5 6" id="KW-0472">Membrane</keyword>
<evidence type="ECO:0000259" key="7">
    <source>
        <dbReference type="Pfam" id="PF00892"/>
    </source>
</evidence>
<dbReference type="Proteomes" id="UP000703590">
    <property type="component" value="Unassembled WGS sequence"/>
</dbReference>
<feature type="transmembrane region" description="Helical" evidence="6">
    <location>
        <begin position="72"/>
        <end position="90"/>
    </location>
</feature>
<evidence type="ECO:0000256" key="1">
    <source>
        <dbReference type="ARBA" id="ARBA00004651"/>
    </source>
</evidence>